<keyword evidence="1" id="KW-0812">Transmembrane</keyword>
<name>A0A938YAB1_9ACTN</name>
<feature type="transmembrane region" description="Helical" evidence="1">
    <location>
        <begin position="37"/>
        <end position="57"/>
    </location>
</feature>
<protein>
    <submittedName>
        <fullName evidence="2">Uncharacterized protein</fullName>
    </submittedName>
</protein>
<keyword evidence="3" id="KW-1185">Reference proteome</keyword>
<keyword evidence="1" id="KW-1133">Transmembrane helix</keyword>
<sequence>MPGTSLTSRPARPRSAMRANVFNVVRMHLVDRYGYTFLPWGILALVFGLTYAIFAVVHPPSYEDSATGGLSTMFIFLTVIGIQTATRTLPFAMSLGISRRSYFLGTWLLGVVLSAVFAVLVAVLAEIEMTTRGWGVNLRFFAIPWLLDGPWYQNLATSFILLMLFMAAGMWSGLIHQRWGVPGNVVFLAGWAVLAAAAILVITWRGWWGDIWRFLAEADMIGVIGVFALLALGALTGTYLTIRRIVV</sequence>
<reference evidence="2" key="1">
    <citation type="submission" date="2021-01" db="EMBL/GenBank/DDBJ databases">
        <title>YIM 132084 draft genome.</title>
        <authorList>
            <person name="An D."/>
        </authorList>
    </citation>
    <scope>NUCLEOTIDE SEQUENCE</scope>
    <source>
        <strain evidence="2">YIM 132084</strain>
    </source>
</reference>
<feature type="transmembrane region" description="Helical" evidence="1">
    <location>
        <begin position="102"/>
        <end position="125"/>
    </location>
</feature>
<comment type="caution">
    <text evidence="2">The sequence shown here is derived from an EMBL/GenBank/DDBJ whole genome shotgun (WGS) entry which is preliminary data.</text>
</comment>
<dbReference type="AlphaFoldDB" id="A0A938YAB1"/>
<evidence type="ECO:0000256" key="1">
    <source>
        <dbReference type="SAM" id="Phobius"/>
    </source>
</evidence>
<evidence type="ECO:0000313" key="3">
    <source>
        <dbReference type="Proteomes" id="UP000663792"/>
    </source>
</evidence>
<keyword evidence="1" id="KW-0472">Membrane</keyword>
<evidence type="ECO:0000313" key="2">
    <source>
        <dbReference type="EMBL" id="MBM9468856.1"/>
    </source>
</evidence>
<accession>A0A938YAB1</accession>
<dbReference type="RefSeq" id="WP_205261810.1">
    <property type="nucleotide sequence ID" value="NZ_JAERWK010000021.1"/>
</dbReference>
<feature type="transmembrane region" description="Helical" evidence="1">
    <location>
        <begin position="155"/>
        <end position="174"/>
    </location>
</feature>
<proteinExistence type="predicted"/>
<organism evidence="2 3">
    <name type="scientific">Nakamurella leprariae</name>
    <dbReference type="NCBI Taxonomy" id="2803911"/>
    <lineage>
        <taxon>Bacteria</taxon>
        <taxon>Bacillati</taxon>
        <taxon>Actinomycetota</taxon>
        <taxon>Actinomycetes</taxon>
        <taxon>Nakamurellales</taxon>
        <taxon>Nakamurellaceae</taxon>
        <taxon>Nakamurella</taxon>
    </lineage>
</organism>
<dbReference type="EMBL" id="JAERWK010000021">
    <property type="protein sequence ID" value="MBM9468856.1"/>
    <property type="molecule type" value="Genomic_DNA"/>
</dbReference>
<gene>
    <name evidence="2" type="ORF">JL106_16350</name>
</gene>
<feature type="transmembrane region" description="Helical" evidence="1">
    <location>
        <begin position="69"/>
        <end position="90"/>
    </location>
</feature>
<dbReference type="Proteomes" id="UP000663792">
    <property type="component" value="Unassembled WGS sequence"/>
</dbReference>
<feature type="transmembrane region" description="Helical" evidence="1">
    <location>
        <begin position="220"/>
        <end position="242"/>
    </location>
</feature>
<feature type="transmembrane region" description="Helical" evidence="1">
    <location>
        <begin position="186"/>
        <end position="208"/>
    </location>
</feature>